<reference evidence="2 3" key="1">
    <citation type="submission" date="2019-10" db="EMBL/GenBank/DDBJ databases">
        <title>Description of Paenibacillus terrestris sp. nov.</title>
        <authorList>
            <person name="Carlier A."/>
            <person name="Qi S."/>
        </authorList>
    </citation>
    <scope>NUCLEOTIDE SEQUENCE [LARGE SCALE GENOMIC DNA]</scope>
    <source>
        <strain evidence="2 3">LMG 31458</strain>
    </source>
</reference>
<dbReference type="Pfam" id="PF00990">
    <property type="entry name" value="GGDEF"/>
    <property type="match status" value="1"/>
</dbReference>
<dbReference type="InterPro" id="IPR000160">
    <property type="entry name" value="GGDEF_dom"/>
</dbReference>
<accession>A0ABX1Y394</accession>
<evidence type="ECO:0000313" key="3">
    <source>
        <dbReference type="Proteomes" id="UP000616779"/>
    </source>
</evidence>
<dbReference type="PROSITE" id="PS50887">
    <property type="entry name" value="GGDEF"/>
    <property type="match status" value="1"/>
</dbReference>
<comment type="caution">
    <text evidence="2">The sequence shown here is derived from an EMBL/GenBank/DDBJ whole genome shotgun (WGS) entry which is preliminary data.</text>
</comment>
<dbReference type="Gene3D" id="3.30.70.270">
    <property type="match status" value="1"/>
</dbReference>
<protein>
    <submittedName>
        <fullName evidence="2">Diguanylate cyclase</fullName>
    </submittedName>
</protein>
<dbReference type="RefSeq" id="WP_171646855.1">
    <property type="nucleotide sequence ID" value="NZ_WHOA01000204.1"/>
</dbReference>
<feature type="domain" description="GGDEF" evidence="1">
    <location>
        <begin position="1"/>
        <end position="46"/>
    </location>
</feature>
<dbReference type="EMBL" id="WHOA01000204">
    <property type="protein sequence ID" value="NOU75322.1"/>
    <property type="molecule type" value="Genomic_DNA"/>
</dbReference>
<gene>
    <name evidence="2" type="ORF">GC098_28720</name>
</gene>
<dbReference type="Proteomes" id="UP000616779">
    <property type="component" value="Unassembled WGS sequence"/>
</dbReference>
<evidence type="ECO:0000313" key="2">
    <source>
        <dbReference type="EMBL" id="NOU75322.1"/>
    </source>
</evidence>
<keyword evidence="3" id="KW-1185">Reference proteome</keyword>
<proteinExistence type="predicted"/>
<dbReference type="InterPro" id="IPR043128">
    <property type="entry name" value="Rev_trsase/Diguanyl_cyclase"/>
</dbReference>
<evidence type="ECO:0000259" key="1">
    <source>
        <dbReference type="PROSITE" id="PS50887"/>
    </source>
</evidence>
<sequence length="46" mass="5026">MENESSPRVTAASIGFSTWIKGVTASQLVKHADETMYHSKTTGKNK</sequence>
<dbReference type="SUPFAM" id="SSF55073">
    <property type="entry name" value="Nucleotide cyclase"/>
    <property type="match status" value="1"/>
</dbReference>
<dbReference type="InterPro" id="IPR029787">
    <property type="entry name" value="Nucleotide_cyclase"/>
</dbReference>
<name>A0ABX1Y394_9BACL</name>
<organism evidence="2 3">
    <name type="scientific">Paenibacillus phytorum</name>
    <dbReference type="NCBI Taxonomy" id="2654977"/>
    <lineage>
        <taxon>Bacteria</taxon>
        <taxon>Bacillati</taxon>
        <taxon>Bacillota</taxon>
        <taxon>Bacilli</taxon>
        <taxon>Bacillales</taxon>
        <taxon>Paenibacillaceae</taxon>
        <taxon>Paenibacillus</taxon>
    </lineage>
</organism>